<dbReference type="GeneID" id="107428334"/>
<protein>
    <submittedName>
        <fullName evidence="2">Uncharacterized protein LOC107428334</fullName>
    </submittedName>
</protein>
<reference evidence="2" key="1">
    <citation type="submission" date="2025-08" db="UniProtKB">
        <authorList>
            <consortium name="RefSeq"/>
        </authorList>
    </citation>
    <scope>IDENTIFICATION</scope>
    <source>
        <tissue evidence="2">Seedling</tissue>
    </source>
</reference>
<accession>A0A6P4BDQ5</accession>
<dbReference type="Proteomes" id="UP001652623">
    <property type="component" value="Chromosome 12"/>
</dbReference>
<sequence>MASFNPLATILSPKSLDGNNYDQWKTNLYIVLDFERIKFIATTPKPQELAANASEETLKQFIDSQWANTIARCYILASIAEHIQKQLNHPECVSDIVQTLNAMFAKSSSTAKQAAIGALMNTRVIGGSV</sequence>
<gene>
    <name evidence="2" type="primary">LOC107428334</name>
</gene>
<proteinExistence type="predicted"/>
<keyword evidence="1" id="KW-1185">Reference proteome</keyword>
<evidence type="ECO:0000313" key="2">
    <source>
        <dbReference type="RefSeq" id="XP_015894340.1"/>
    </source>
</evidence>
<dbReference type="KEGG" id="zju:107428334"/>
<organism evidence="1 2">
    <name type="scientific">Ziziphus jujuba</name>
    <name type="common">Chinese jujube</name>
    <name type="synonym">Ziziphus sativa</name>
    <dbReference type="NCBI Taxonomy" id="326968"/>
    <lineage>
        <taxon>Eukaryota</taxon>
        <taxon>Viridiplantae</taxon>
        <taxon>Streptophyta</taxon>
        <taxon>Embryophyta</taxon>
        <taxon>Tracheophyta</taxon>
        <taxon>Spermatophyta</taxon>
        <taxon>Magnoliopsida</taxon>
        <taxon>eudicotyledons</taxon>
        <taxon>Gunneridae</taxon>
        <taxon>Pentapetalae</taxon>
        <taxon>rosids</taxon>
        <taxon>fabids</taxon>
        <taxon>Rosales</taxon>
        <taxon>Rhamnaceae</taxon>
        <taxon>Paliureae</taxon>
        <taxon>Ziziphus</taxon>
    </lineage>
</organism>
<name>A0A6P4BDQ5_ZIZJJ</name>
<dbReference type="RefSeq" id="XP_015894340.1">
    <property type="nucleotide sequence ID" value="XM_016038854.1"/>
</dbReference>
<evidence type="ECO:0000313" key="1">
    <source>
        <dbReference type="Proteomes" id="UP001652623"/>
    </source>
</evidence>
<dbReference type="AlphaFoldDB" id="A0A6P4BDQ5"/>